<feature type="signal peptide" evidence="1">
    <location>
        <begin position="1"/>
        <end position="25"/>
    </location>
</feature>
<keyword evidence="3" id="KW-1185">Reference proteome</keyword>
<comment type="caution">
    <text evidence="2">The sequence shown here is derived from an EMBL/GenBank/DDBJ whole genome shotgun (WGS) entry which is preliminary data.</text>
</comment>
<proteinExistence type="predicted"/>
<keyword evidence="1" id="KW-0732">Signal</keyword>
<evidence type="ECO:0000313" key="3">
    <source>
        <dbReference type="Proteomes" id="UP001271249"/>
    </source>
</evidence>
<evidence type="ECO:0000313" key="2">
    <source>
        <dbReference type="EMBL" id="MDX8495342.1"/>
    </source>
</evidence>
<evidence type="ECO:0000256" key="1">
    <source>
        <dbReference type="SAM" id="SignalP"/>
    </source>
</evidence>
<dbReference type="Proteomes" id="UP001271249">
    <property type="component" value="Unassembled WGS sequence"/>
</dbReference>
<accession>A0ABU4Z7X6</accession>
<reference evidence="2 3" key="1">
    <citation type="submission" date="2023-08" db="EMBL/GenBank/DDBJ databases">
        <title>Implementing the SeqCode for naming new Mesorhizobium species isolated from Vachellia karroo root nodules.</title>
        <authorList>
            <person name="Van Lill M."/>
        </authorList>
    </citation>
    <scope>NUCLEOTIDE SEQUENCE [LARGE SCALE GENOMIC DNA]</scope>
    <source>
        <strain evidence="2 3">VK22B</strain>
    </source>
</reference>
<dbReference type="SUPFAM" id="SSF103515">
    <property type="entry name" value="Autotransporter"/>
    <property type="match status" value="1"/>
</dbReference>
<gene>
    <name evidence="2" type="ORF">RFN29_27670</name>
</gene>
<dbReference type="EMBL" id="JAVIJC010000037">
    <property type="protein sequence ID" value="MDX8495342.1"/>
    <property type="molecule type" value="Genomic_DNA"/>
</dbReference>
<sequence length="273" mass="29358">MAKTRTIVGFPVLICAIALACTARAADVETEPPVPPPSPEREWTLTVAPYFWIAGIDGKVGLFGREPVEVNASFSDIIKDFKFGGMVVSELNNGTIGIFNDLMYVNTKSKESVTRSLGGVPATLSATVDVSSFTGTLMGEYRVYSEPTATLDLMAGARIWDIHNDIDISLTAGGPPLAAFSGSDGATWVDPMIGAKVRYNINETWYLNGWALIGGFGVGSDLTWDLLAGVGYQYNEHVSFALGYRALGVDYDHDGFVYDVVQHGPILGTVIKF</sequence>
<organism evidence="2 3">
    <name type="scientific">Mesorhizobium captivum</name>
    <dbReference type="NCBI Taxonomy" id="3072319"/>
    <lineage>
        <taxon>Bacteria</taxon>
        <taxon>Pseudomonadati</taxon>
        <taxon>Pseudomonadota</taxon>
        <taxon>Alphaproteobacteria</taxon>
        <taxon>Hyphomicrobiales</taxon>
        <taxon>Phyllobacteriaceae</taxon>
        <taxon>Mesorhizobium</taxon>
    </lineage>
</organism>
<dbReference type="PROSITE" id="PS51257">
    <property type="entry name" value="PROKAR_LIPOPROTEIN"/>
    <property type="match status" value="1"/>
</dbReference>
<name>A0ABU4Z7X6_9HYPH</name>
<dbReference type="InterPro" id="IPR036709">
    <property type="entry name" value="Autotransporte_beta_dom_sf"/>
</dbReference>
<dbReference type="RefSeq" id="WP_320229121.1">
    <property type="nucleotide sequence ID" value="NZ_JAVIJC010000037.1"/>
</dbReference>
<feature type="chain" id="PRO_5046905293" description="Outer membrane protein beta-barrel domain-containing protein" evidence="1">
    <location>
        <begin position="26"/>
        <end position="273"/>
    </location>
</feature>
<evidence type="ECO:0008006" key="4">
    <source>
        <dbReference type="Google" id="ProtNLM"/>
    </source>
</evidence>
<protein>
    <recommendedName>
        <fullName evidence="4">Outer membrane protein beta-barrel domain-containing protein</fullName>
    </recommendedName>
</protein>